<dbReference type="UniPathway" id="UPA00035">
    <property type="reaction ID" value="UER00041"/>
</dbReference>
<dbReference type="Proteomes" id="UP000199800">
    <property type="component" value="Unassembled WGS sequence"/>
</dbReference>
<evidence type="ECO:0000256" key="7">
    <source>
        <dbReference type="ARBA" id="ARBA00052328"/>
    </source>
</evidence>
<feature type="binding site" evidence="9">
    <location>
        <position position="120"/>
    </location>
    <ligand>
        <name>5-phospho-alpha-D-ribose 1-diphosphate</name>
        <dbReference type="ChEBI" id="CHEBI:58017"/>
    </ligand>
</feature>
<sequence length="336" mass="35910">MIINDAVKKLTEKQDLSPEMAEQVMESIMSGEANDVMKAAYLTALEMKGETIDEICASAIGMRKFSKKLNHSGDVFEIVGTGGDCSNSFNISTTASLVIASAGIKVAKHGNRAASSKSGAADVLEALGVNIMLEPEKMEKVLEETGIAFMHAQVYHQAMKNVGPIRKELGIKTVFNILGPLTSPACAEVQVMGVYKQELVEPMARVLAKLGVKKALVVHGMDGLDEISLSAPTKACEYRNGEFTSYTIEPDKLGFTMCTKEDIVGGTPEENAQITRDILNGEEGAKADIVVLNAAAGLYLAKDGIPLEEAIKEVKELIKSGKALEKLNQFVAATNA</sequence>
<comment type="similarity">
    <text evidence="9">Belongs to the anthranilate phosphoribosyltransferase family.</text>
</comment>
<evidence type="ECO:0000256" key="8">
    <source>
        <dbReference type="ARBA" id="ARBA00061188"/>
    </source>
</evidence>
<dbReference type="InterPro" id="IPR000312">
    <property type="entry name" value="Glycosyl_Trfase_fam3"/>
</dbReference>
<evidence type="ECO:0000256" key="9">
    <source>
        <dbReference type="HAMAP-Rule" id="MF_00211"/>
    </source>
</evidence>
<dbReference type="GO" id="GO:0005829">
    <property type="term" value="C:cytosol"/>
    <property type="evidence" value="ECO:0007669"/>
    <property type="project" value="TreeGrafter"/>
</dbReference>
<dbReference type="PANTHER" id="PTHR43285:SF2">
    <property type="entry name" value="ANTHRANILATE PHOSPHORIBOSYLTRANSFERASE"/>
    <property type="match status" value="1"/>
</dbReference>
<dbReference type="PANTHER" id="PTHR43285">
    <property type="entry name" value="ANTHRANILATE PHOSPHORIBOSYLTRANSFERASE"/>
    <property type="match status" value="1"/>
</dbReference>
<feature type="domain" description="Glycosyl transferase family 3" evidence="10">
    <location>
        <begin position="74"/>
        <end position="324"/>
    </location>
</feature>
<dbReference type="Gene3D" id="3.40.1030.10">
    <property type="entry name" value="Nucleoside phosphorylase/phosphoribosyltransferase catalytic domain"/>
    <property type="match status" value="1"/>
</dbReference>
<accession>A0A1I0F7C7</accession>
<comment type="similarity">
    <text evidence="8">In the C-terminal section; belongs to the anthranilate phosphoribosyltransferase family.</text>
</comment>
<comment type="cofactor">
    <cofactor evidence="9">
        <name>Mg(2+)</name>
        <dbReference type="ChEBI" id="CHEBI:18420"/>
    </cofactor>
    <text evidence="9">Binds 2 magnesium ions per monomer.</text>
</comment>
<evidence type="ECO:0000256" key="3">
    <source>
        <dbReference type="ARBA" id="ARBA00022676"/>
    </source>
</evidence>
<proteinExistence type="inferred from homology"/>
<dbReference type="EMBL" id="FOHN01000028">
    <property type="protein sequence ID" value="SET53334.1"/>
    <property type="molecule type" value="Genomic_DNA"/>
</dbReference>
<dbReference type="InterPro" id="IPR005940">
    <property type="entry name" value="Anthranilate_Pribosyl_Tfrase"/>
</dbReference>
<reference evidence="12 13" key="1">
    <citation type="submission" date="2016-10" db="EMBL/GenBank/DDBJ databases">
        <authorList>
            <person name="de Groot N.N."/>
        </authorList>
    </citation>
    <scope>NUCLEOTIDE SEQUENCE [LARGE SCALE GENOMIC DNA]</scope>
    <source>
        <strain evidence="12 13">DSM 1801</strain>
    </source>
</reference>
<dbReference type="GO" id="GO:0000287">
    <property type="term" value="F:magnesium ion binding"/>
    <property type="evidence" value="ECO:0007669"/>
    <property type="project" value="UniProtKB-UniRule"/>
</dbReference>
<keyword evidence="3 9" id="KW-0328">Glycosyltransferase</keyword>
<feature type="binding site" evidence="9">
    <location>
        <begin position="90"/>
        <end position="93"/>
    </location>
    <ligand>
        <name>5-phospho-alpha-D-ribose 1-diphosphate</name>
        <dbReference type="ChEBI" id="CHEBI:58017"/>
    </ligand>
</feature>
<protein>
    <recommendedName>
        <fullName evidence="9">Anthranilate phosphoribosyltransferase</fullName>
        <ecNumber evidence="9">2.4.2.18</ecNumber>
    </recommendedName>
</protein>
<dbReference type="InterPro" id="IPR035902">
    <property type="entry name" value="Nuc_phospho_transferase"/>
</dbReference>
<evidence type="ECO:0000256" key="6">
    <source>
        <dbReference type="ARBA" id="ARBA00023141"/>
    </source>
</evidence>
<feature type="binding site" evidence="9">
    <location>
        <position position="88"/>
    </location>
    <ligand>
        <name>5-phospho-alpha-D-ribose 1-diphosphate</name>
        <dbReference type="ChEBI" id="CHEBI:58017"/>
    </ligand>
</feature>
<feature type="binding site" evidence="9">
    <location>
        <position position="226"/>
    </location>
    <ligand>
        <name>Mg(2+)</name>
        <dbReference type="ChEBI" id="CHEBI:18420"/>
        <label>2</label>
    </ligand>
</feature>
<comment type="subunit">
    <text evidence="9">Homodimer.</text>
</comment>
<evidence type="ECO:0000313" key="13">
    <source>
        <dbReference type="Proteomes" id="UP000199800"/>
    </source>
</evidence>
<dbReference type="HAMAP" id="MF_00211">
    <property type="entry name" value="TrpD"/>
    <property type="match status" value="1"/>
</dbReference>
<comment type="catalytic activity">
    <reaction evidence="7 9">
        <text>N-(5-phospho-beta-D-ribosyl)anthranilate + diphosphate = 5-phospho-alpha-D-ribose 1-diphosphate + anthranilate</text>
        <dbReference type="Rhea" id="RHEA:11768"/>
        <dbReference type="ChEBI" id="CHEBI:16567"/>
        <dbReference type="ChEBI" id="CHEBI:18277"/>
        <dbReference type="ChEBI" id="CHEBI:33019"/>
        <dbReference type="ChEBI" id="CHEBI:58017"/>
        <dbReference type="EC" id="2.4.2.18"/>
    </reaction>
</comment>
<feature type="binding site" evidence="9">
    <location>
        <position position="80"/>
    </location>
    <ligand>
        <name>5-phospho-alpha-D-ribose 1-diphosphate</name>
        <dbReference type="ChEBI" id="CHEBI:58017"/>
    </ligand>
</feature>
<organism evidence="12 13">
    <name type="scientific">[Clostridium] polysaccharolyticum</name>
    <dbReference type="NCBI Taxonomy" id="29364"/>
    <lineage>
        <taxon>Bacteria</taxon>
        <taxon>Bacillati</taxon>
        <taxon>Bacillota</taxon>
        <taxon>Clostridia</taxon>
        <taxon>Lachnospirales</taxon>
        <taxon>Lachnospiraceae</taxon>
    </lineage>
</organism>
<evidence type="ECO:0000259" key="10">
    <source>
        <dbReference type="Pfam" id="PF00591"/>
    </source>
</evidence>
<dbReference type="GO" id="GO:0000162">
    <property type="term" value="P:L-tryptophan biosynthetic process"/>
    <property type="evidence" value="ECO:0007669"/>
    <property type="project" value="UniProtKB-UniRule"/>
</dbReference>
<keyword evidence="13" id="KW-1185">Reference proteome</keyword>
<evidence type="ECO:0000256" key="5">
    <source>
        <dbReference type="ARBA" id="ARBA00022822"/>
    </source>
</evidence>
<dbReference type="AlphaFoldDB" id="A0A1I0F7C7"/>
<comment type="pathway">
    <text evidence="1 9">Amino-acid biosynthesis; L-tryptophan biosynthesis; L-tryptophan from chorismate: step 2/5.</text>
</comment>
<dbReference type="Pfam" id="PF02885">
    <property type="entry name" value="Glycos_trans_3N"/>
    <property type="match status" value="1"/>
</dbReference>
<comment type="caution">
    <text evidence="9">Lacks conserved residue(s) required for the propagation of feature annotation.</text>
</comment>
<dbReference type="GO" id="GO:0004048">
    <property type="term" value="F:anthranilate phosphoribosyltransferase activity"/>
    <property type="evidence" value="ECO:0007669"/>
    <property type="project" value="UniProtKB-UniRule"/>
</dbReference>
<keyword evidence="6 9" id="KW-0057">Aromatic amino acid biosynthesis</keyword>
<evidence type="ECO:0000313" key="12">
    <source>
        <dbReference type="EMBL" id="SET53334.1"/>
    </source>
</evidence>
<dbReference type="Gene3D" id="1.20.970.10">
    <property type="entry name" value="Transferase, Pyrimidine Nucleoside Phosphorylase, Chain C"/>
    <property type="match status" value="1"/>
</dbReference>
<keyword evidence="5 9" id="KW-0822">Tryptophan biosynthesis</keyword>
<feature type="binding site" evidence="9">
    <location>
        <position position="166"/>
    </location>
    <ligand>
        <name>anthranilate</name>
        <dbReference type="ChEBI" id="CHEBI:16567"/>
        <label>2</label>
    </ligand>
</feature>
<dbReference type="InterPro" id="IPR036320">
    <property type="entry name" value="Glycosyl_Trfase_fam3_N_dom_sf"/>
</dbReference>
<evidence type="ECO:0000256" key="2">
    <source>
        <dbReference type="ARBA" id="ARBA00022605"/>
    </source>
</evidence>
<comment type="function">
    <text evidence="9">Catalyzes the transfer of the phosphoribosyl group of 5-phosphorylribose-1-pyrophosphate (PRPP) to anthranilate to yield N-(5'-phosphoribosyl)-anthranilate (PRA).</text>
</comment>
<dbReference type="SUPFAM" id="SSF47648">
    <property type="entry name" value="Nucleoside phosphorylase/phosphoribosyltransferase N-terminal domain"/>
    <property type="match status" value="1"/>
</dbReference>
<keyword evidence="2 9" id="KW-0028">Amino-acid biosynthesis</keyword>
<dbReference type="FunFam" id="3.40.1030.10:FF:000002">
    <property type="entry name" value="Anthranilate phosphoribosyltransferase"/>
    <property type="match status" value="1"/>
</dbReference>
<dbReference type="NCBIfam" id="TIGR01245">
    <property type="entry name" value="trpD"/>
    <property type="match status" value="1"/>
</dbReference>
<feature type="domain" description="Glycosyl transferase family 3 N-terminal" evidence="11">
    <location>
        <begin position="5"/>
        <end position="65"/>
    </location>
</feature>
<evidence type="ECO:0000256" key="1">
    <source>
        <dbReference type="ARBA" id="ARBA00004907"/>
    </source>
</evidence>
<evidence type="ECO:0000259" key="11">
    <source>
        <dbReference type="Pfam" id="PF02885"/>
    </source>
</evidence>
<dbReference type="Pfam" id="PF00591">
    <property type="entry name" value="Glycos_transf_3"/>
    <property type="match status" value="1"/>
</dbReference>
<keyword evidence="9" id="KW-0479">Metal-binding</keyword>
<feature type="binding site" evidence="9">
    <location>
        <position position="80"/>
    </location>
    <ligand>
        <name>anthranilate</name>
        <dbReference type="ChEBI" id="CHEBI:16567"/>
        <label>1</label>
    </ligand>
</feature>
<name>A0A1I0F7C7_9FIRM</name>
<dbReference type="InterPro" id="IPR017459">
    <property type="entry name" value="Glycosyl_Trfase_fam3_N_dom"/>
</dbReference>
<feature type="binding site" evidence="9">
    <location>
        <position position="226"/>
    </location>
    <ligand>
        <name>Mg(2+)</name>
        <dbReference type="ChEBI" id="CHEBI:18420"/>
        <label>1</label>
    </ligand>
</feature>
<feature type="binding site" evidence="9">
    <location>
        <position position="92"/>
    </location>
    <ligand>
        <name>Mg(2+)</name>
        <dbReference type="ChEBI" id="CHEBI:18420"/>
        <label>1</label>
    </ligand>
</feature>
<dbReference type="STRING" id="29364.SAMN04487772_12816"/>
<dbReference type="EC" id="2.4.2.18" evidence="9"/>
<feature type="binding site" evidence="9">
    <location>
        <begin position="83"/>
        <end position="84"/>
    </location>
    <ligand>
        <name>5-phospho-alpha-D-ribose 1-diphosphate</name>
        <dbReference type="ChEBI" id="CHEBI:58017"/>
    </ligand>
</feature>
<feature type="binding site" evidence="9">
    <location>
        <position position="225"/>
    </location>
    <ligand>
        <name>Mg(2+)</name>
        <dbReference type="ChEBI" id="CHEBI:18420"/>
        <label>2</label>
    </ligand>
</feature>
<gene>
    <name evidence="9" type="primary">trpD</name>
    <name evidence="12" type="ORF">SAMN04487772_12816</name>
</gene>
<dbReference type="SUPFAM" id="SSF52418">
    <property type="entry name" value="Nucleoside phosphorylase/phosphoribosyltransferase catalytic domain"/>
    <property type="match status" value="1"/>
</dbReference>
<keyword evidence="4 9" id="KW-0808">Transferase</keyword>
<feature type="binding site" evidence="9">
    <location>
        <begin position="108"/>
        <end position="116"/>
    </location>
    <ligand>
        <name>5-phospho-alpha-D-ribose 1-diphosphate</name>
        <dbReference type="ChEBI" id="CHEBI:58017"/>
    </ligand>
</feature>
<keyword evidence="9" id="KW-0460">Magnesium</keyword>
<feature type="binding site" evidence="9">
    <location>
        <position position="111"/>
    </location>
    <ligand>
        <name>anthranilate</name>
        <dbReference type="ChEBI" id="CHEBI:16567"/>
        <label>1</label>
    </ligand>
</feature>
<evidence type="ECO:0000256" key="4">
    <source>
        <dbReference type="ARBA" id="ARBA00022679"/>
    </source>
</evidence>